<dbReference type="InterPro" id="IPR050951">
    <property type="entry name" value="Retrovirus_Pol_polyprotein"/>
</dbReference>
<evidence type="ECO:0000256" key="7">
    <source>
        <dbReference type="SAM" id="MobiDB-lite"/>
    </source>
</evidence>
<keyword evidence="1" id="KW-0808">Transferase</keyword>
<evidence type="ECO:0000256" key="6">
    <source>
        <dbReference type="ARBA" id="ARBA00022918"/>
    </source>
</evidence>
<evidence type="ECO:0000313" key="9">
    <source>
        <dbReference type="EMBL" id="GMF41644.1"/>
    </source>
</evidence>
<evidence type="ECO:0000256" key="2">
    <source>
        <dbReference type="ARBA" id="ARBA00022695"/>
    </source>
</evidence>
<feature type="compositionally biased region" description="Basic and acidic residues" evidence="7">
    <location>
        <begin position="322"/>
        <end position="350"/>
    </location>
</feature>
<feature type="region of interest" description="Disordered" evidence="7">
    <location>
        <begin position="266"/>
        <end position="455"/>
    </location>
</feature>
<dbReference type="Proteomes" id="UP001165121">
    <property type="component" value="Unassembled WGS sequence"/>
</dbReference>
<dbReference type="FunFam" id="3.30.70.270:FF:000020">
    <property type="entry name" value="Transposon Tf2-6 polyprotein-like Protein"/>
    <property type="match status" value="1"/>
</dbReference>
<feature type="compositionally biased region" description="Basic and acidic residues" evidence="7">
    <location>
        <begin position="273"/>
        <end position="283"/>
    </location>
</feature>
<evidence type="ECO:0000256" key="5">
    <source>
        <dbReference type="ARBA" id="ARBA00022801"/>
    </source>
</evidence>
<gene>
    <name evidence="9" type="ORF">Pfra01_001328700</name>
</gene>
<protein>
    <submittedName>
        <fullName evidence="9">Unnamed protein product</fullName>
    </submittedName>
</protein>
<dbReference type="OrthoDB" id="420169at2759"/>
<dbReference type="SUPFAM" id="SSF56672">
    <property type="entry name" value="DNA/RNA polymerases"/>
    <property type="match status" value="1"/>
</dbReference>
<feature type="compositionally biased region" description="Basic and acidic residues" evidence="7">
    <location>
        <begin position="403"/>
        <end position="422"/>
    </location>
</feature>
<evidence type="ECO:0000313" key="10">
    <source>
        <dbReference type="Proteomes" id="UP001165121"/>
    </source>
</evidence>
<keyword evidence="2" id="KW-0548">Nucleotidyltransferase</keyword>
<name>A0A9W7CV52_9STRA</name>
<feature type="domain" description="Reverse transcriptase RNase H-like" evidence="8">
    <location>
        <begin position="103"/>
        <end position="206"/>
    </location>
</feature>
<evidence type="ECO:0000259" key="8">
    <source>
        <dbReference type="Pfam" id="PF17917"/>
    </source>
</evidence>
<keyword evidence="10" id="KW-1185">Reference proteome</keyword>
<dbReference type="GO" id="GO:0016787">
    <property type="term" value="F:hydrolase activity"/>
    <property type="evidence" value="ECO:0007669"/>
    <property type="project" value="UniProtKB-KW"/>
</dbReference>
<dbReference type="PANTHER" id="PTHR37984">
    <property type="entry name" value="PROTEIN CBG26694"/>
    <property type="match status" value="1"/>
</dbReference>
<dbReference type="GO" id="GO:0003964">
    <property type="term" value="F:RNA-directed DNA polymerase activity"/>
    <property type="evidence" value="ECO:0007669"/>
    <property type="project" value="UniProtKB-KW"/>
</dbReference>
<dbReference type="Pfam" id="PF17917">
    <property type="entry name" value="RT_RNaseH"/>
    <property type="match status" value="1"/>
</dbReference>
<dbReference type="Gene3D" id="3.10.20.370">
    <property type="match status" value="1"/>
</dbReference>
<dbReference type="GO" id="GO:0004519">
    <property type="term" value="F:endonuclease activity"/>
    <property type="evidence" value="ECO:0007669"/>
    <property type="project" value="UniProtKB-KW"/>
</dbReference>
<sequence length="455" mass="49884">MCVCNDPYGIFGPRAKLGRSATVGILVSAVREFPQPHNAVEAKRFVHLAGYYQRFIEGFGSIMAPMTKLLRKYVPWEWTVAKQTVFEQIKAVLTTKPLLEYPDFQLPFRLVTNASNIGLGACLMQDRGYGWQPVVSVSKVNSQTDANYRITELKCLAVVWAIKLFRPYLYGMRFAITTDHSALKWLMTSTNLTGKLYRWALTLQEFDFVAEYRPGTTNVVADALSRAPMPTAKVLAAVGRRRRNQRRAAGRTLIDAVAEVDVEHTATAAGTERVPRRIGRTEPEQMSSTDQAEDESTRLGGTNETTAPPVEAATPGTSIEAEAARENEMGEDAVERAGSDKTETLGKEDTAAFSAVETVGTTTVREKAPGSAKTAPTRTKAKAATKSSDERMMMMGAAIPTRGDVRKAPKSVDERSTREDATVPRQMQAPTMSRPSERCEHGDEQVGPILGGDGE</sequence>
<keyword evidence="5" id="KW-0378">Hydrolase</keyword>
<dbReference type="EMBL" id="BSXT01001359">
    <property type="protein sequence ID" value="GMF41644.1"/>
    <property type="molecule type" value="Genomic_DNA"/>
</dbReference>
<keyword evidence="6" id="KW-0695">RNA-directed DNA polymerase</keyword>
<dbReference type="InterPro" id="IPR043128">
    <property type="entry name" value="Rev_trsase/Diguanyl_cyclase"/>
</dbReference>
<keyword evidence="4" id="KW-0255">Endonuclease</keyword>
<evidence type="ECO:0000256" key="3">
    <source>
        <dbReference type="ARBA" id="ARBA00022722"/>
    </source>
</evidence>
<keyword evidence="3" id="KW-0540">Nuclease</keyword>
<dbReference type="InterPro" id="IPR041373">
    <property type="entry name" value="RT_RNaseH"/>
</dbReference>
<evidence type="ECO:0000256" key="4">
    <source>
        <dbReference type="ARBA" id="ARBA00022759"/>
    </source>
</evidence>
<dbReference type="InterPro" id="IPR043502">
    <property type="entry name" value="DNA/RNA_pol_sf"/>
</dbReference>
<feature type="compositionally biased region" description="Basic and acidic residues" evidence="7">
    <location>
        <begin position="435"/>
        <end position="444"/>
    </location>
</feature>
<accession>A0A9W7CV52</accession>
<reference evidence="9" key="1">
    <citation type="submission" date="2023-04" db="EMBL/GenBank/DDBJ databases">
        <title>Phytophthora fragariaefolia NBRC 109709.</title>
        <authorList>
            <person name="Ichikawa N."/>
            <person name="Sato H."/>
            <person name="Tonouchi N."/>
        </authorList>
    </citation>
    <scope>NUCLEOTIDE SEQUENCE</scope>
    <source>
        <strain evidence="9">NBRC 109709</strain>
    </source>
</reference>
<comment type="caution">
    <text evidence="9">The sequence shown here is derived from an EMBL/GenBank/DDBJ whole genome shotgun (WGS) entry which is preliminary data.</text>
</comment>
<dbReference type="Gene3D" id="3.30.70.270">
    <property type="match status" value="1"/>
</dbReference>
<evidence type="ECO:0000256" key="1">
    <source>
        <dbReference type="ARBA" id="ARBA00022679"/>
    </source>
</evidence>
<proteinExistence type="predicted"/>
<dbReference type="PANTHER" id="PTHR37984:SF5">
    <property type="entry name" value="PROTEIN NYNRIN-LIKE"/>
    <property type="match status" value="1"/>
</dbReference>
<organism evidence="9 10">
    <name type="scientific">Phytophthora fragariaefolia</name>
    <dbReference type="NCBI Taxonomy" id="1490495"/>
    <lineage>
        <taxon>Eukaryota</taxon>
        <taxon>Sar</taxon>
        <taxon>Stramenopiles</taxon>
        <taxon>Oomycota</taxon>
        <taxon>Peronosporomycetes</taxon>
        <taxon>Peronosporales</taxon>
        <taxon>Peronosporaceae</taxon>
        <taxon>Phytophthora</taxon>
    </lineage>
</organism>
<feature type="compositionally biased region" description="Low complexity" evidence="7">
    <location>
        <begin position="372"/>
        <end position="386"/>
    </location>
</feature>
<dbReference type="CDD" id="cd09274">
    <property type="entry name" value="RNase_HI_RT_Ty3"/>
    <property type="match status" value="1"/>
</dbReference>
<dbReference type="AlphaFoldDB" id="A0A9W7CV52"/>